<comment type="caution">
    <text evidence="1">The sequence shown here is derived from an EMBL/GenBank/DDBJ whole genome shotgun (WGS) entry which is preliminary data.</text>
</comment>
<evidence type="ECO:0000313" key="2">
    <source>
        <dbReference type="Proteomes" id="UP000037136"/>
    </source>
</evidence>
<accession>A0A2A9PIZ8</accession>
<reference evidence="1 2" key="2">
    <citation type="journal article" date="2017" name="Sci. Rep.">
        <title>Ant-infecting Ophiocordyceps genomes reveal a high diversity of potential behavioral manipulation genes and a possible major role for enterotoxins.</title>
        <authorList>
            <person name="de Bekker C."/>
            <person name="Ohm R.A."/>
            <person name="Evans H.C."/>
            <person name="Brachmann A."/>
            <person name="Hughes D.P."/>
        </authorList>
    </citation>
    <scope>NUCLEOTIDE SEQUENCE [LARGE SCALE GENOMIC DNA]</scope>
    <source>
        <strain evidence="1 2">SC16a</strain>
    </source>
</reference>
<evidence type="ECO:0000313" key="1">
    <source>
        <dbReference type="EMBL" id="PFH60860.1"/>
    </source>
</evidence>
<keyword evidence="2" id="KW-1185">Reference proteome</keyword>
<protein>
    <submittedName>
        <fullName evidence="1">Uncharacterized protein</fullName>
    </submittedName>
</protein>
<name>A0A2A9PIZ8_OPHUN</name>
<sequence>MTAFLARFWTLDGHRKYLARILLKPLRSGLGLSQAGISHKRGCLTRSIRCVIGASGAYVMRQPWIYHYLISPADFAAATPPGLWPSEGRKRHTP</sequence>
<proteinExistence type="predicted"/>
<dbReference type="EMBL" id="LAZP02000104">
    <property type="protein sequence ID" value="PFH60860.1"/>
    <property type="molecule type" value="Genomic_DNA"/>
</dbReference>
<dbReference type="Proteomes" id="UP000037136">
    <property type="component" value="Unassembled WGS sequence"/>
</dbReference>
<organism evidence="1 2">
    <name type="scientific">Ophiocordyceps unilateralis</name>
    <name type="common">Zombie-ant fungus</name>
    <name type="synonym">Torrubia unilateralis</name>
    <dbReference type="NCBI Taxonomy" id="268505"/>
    <lineage>
        <taxon>Eukaryota</taxon>
        <taxon>Fungi</taxon>
        <taxon>Dikarya</taxon>
        <taxon>Ascomycota</taxon>
        <taxon>Pezizomycotina</taxon>
        <taxon>Sordariomycetes</taxon>
        <taxon>Hypocreomycetidae</taxon>
        <taxon>Hypocreales</taxon>
        <taxon>Ophiocordycipitaceae</taxon>
        <taxon>Ophiocordyceps</taxon>
    </lineage>
</organism>
<dbReference type="AlphaFoldDB" id="A0A2A9PIZ8"/>
<gene>
    <name evidence="1" type="ORF">XA68_10217</name>
</gene>
<reference evidence="1 2" key="1">
    <citation type="journal article" date="2015" name="BMC Genomics">
        <title>Gene expression during zombie ant biting behavior reflects the complexity underlying fungal parasitic behavioral manipulation.</title>
        <authorList>
            <person name="de Bekker C."/>
            <person name="Ohm R.A."/>
            <person name="Loreto R.G."/>
            <person name="Sebastian A."/>
            <person name="Albert I."/>
            <person name="Merrow M."/>
            <person name="Brachmann A."/>
            <person name="Hughes D.P."/>
        </authorList>
    </citation>
    <scope>NUCLEOTIDE SEQUENCE [LARGE SCALE GENOMIC DNA]</scope>
    <source>
        <strain evidence="1 2">SC16a</strain>
    </source>
</reference>